<dbReference type="FunFam" id="3.30.800.10:FF:000002">
    <property type="entry name" value="Phosphatidylinositol 5-phosphate 4-kinase type-2 beta"/>
    <property type="match status" value="1"/>
</dbReference>
<gene>
    <name evidence="15" type="ORF">PARMNEM_LOCUS2904</name>
</gene>
<dbReference type="EC" id="2.7.1.149" evidence="11"/>
<comment type="catalytic activity">
    <reaction evidence="9">
        <text>a 1,2-diacyl-sn-glycero-3-phospho-(1D-myo-inositol-5-phosphate) + ATP = a 1,2-diacyl-sn-glycero-3-phospho-(1D-myo-inositol-4,5-bisphosphate) + ADP + H(+)</text>
        <dbReference type="Rhea" id="RHEA:12280"/>
        <dbReference type="ChEBI" id="CHEBI:15378"/>
        <dbReference type="ChEBI" id="CHEBI:30616"/>
        <dbReference type="ChEBI" id="CHEBI:57795"/>
        <dbReference type="ChEBI" id="CHEBI:58456"/>
        <dbReference type="ChEBI" id="CHEBI:456216"/>
        <dbReference type="EC" id="2.7.1.149"/>
    </reaction>
    <physiologicalReaction direction="left-to-right" evidence="9">
        <dbReference type="Rhea" id="RHEA:12281"/>
    </physiologicalReaction>
</comment>
<keyword evidence="2" id="KW-0963">Cytoplasm</keyword>
<evidence type="ECO:0000256" key="8">
    <source>
        <dbReference type="ARBA" id="ARBA00036478"/>
    </source>
</evidence>
<evidence type="ECO:0000256" key="7">
    <source>
        <dbReference type="ARBA" id="ARBA00023098"/>
    </source>
</evidence>
<dbReference type="SUPFAM" id="SSF56104">
    <property type="entry name" value="SAICAR synthase-like"/>
    <property type="match status" value="1"/>
</dbReference>
<evidence type="ECO:0000313" key="16">
    <source>
        <dbReference type="Proteomes" id="UP001314205"/>
    </source>
</evidence>
<keyword evidence="3 12" id="KW-0808">Transferase</keyword>
<protein>
    <recommendedName>
        <fullName evidence="11">1-phosphatidylinositol-5-phosphate 4-kinase</fullName>
        <ecNumber evidence="11">2.7.1.149</ecNumber>
    </recommendedName>
</protein>
<evidence type="ECO:0000256" key="12">
    <source>
        <dbReference type="PROSITE-ProRule" id="PRU00781"/>
    </source>
</evidence>
<dbReference type="PANTHER" id="PTHR23086:SF8">
    <property type="entry name" value="PHOSPHATIDYLINOSITOL 5-PHOSPHATE 4-KINASE, ISOFORM A"/>
    <property type="match status" value="1"/>
</dbReference>
<dbReference type="Proteomes" id="UP001314205">
    <property type="component" value="Unassembled WGS sequence"/>
</dbReference>
<dbReference type="Gene3D" id="3.30.800.10">
    <property type="entry name" value="Phosphatidylinositol Phosphate Kinase II Beta"/>
    <property type="match status" value="1"/>
</dbReference>
<sequence>MSVPSTGLSKLKKKHIRVKHQKVKLFRANEPLLSVFMWGVNHTINELSHVTIPVMLLPDDFRAYSKLKVDNHLFNKENMPSHFKVKEYCPLVFRNLRERFGIDDLDYKESLTRSQPIPDDSSGKSGAKFYQSYDRLFILKTLTSEEVERMHSFLKHYHPYIVERHGKTLLPQYLGMYRLTVDGIEHYLVATRNVFSNHLNIHRKYDLKGSTVDREASEKELEKELPTLKDNDFIKQGVRIDIGDAAKEKLLETLTADVEFLTKLHLMDYSLLLGVHECGRGEAEAEAARQREAEADSEPDSDTDSDTDNRHHADRWGYNTPPDSPRGFNRQSSLRYEGIIPELDIYAIPSQEGAPKKEIYFVALIDVLTHYGVKKQAAKAAKTVKYGSNVDGISTCDPEQYGKRFIEFVAKAIEGN</sequence>
<dbReference type="GO" id="GO:0005524">
    <property type="term" value="F:ATP binding"/>
    <property type="evidence" value="ECO:0007669"/>
    <property type="project" value="UniProtKB-UniRule"/>
</dbReference>
<dbReference type="Gene3D" id="3.30.810.10">
    <property type="entry name" value="2-Layer Sandwich"/>
    <property type="match status" value="2"/>
</dbReference>
<dbReference type="InterPro" id="IPR027483">
    <property type="entry name" value="PInositol-4-P-4/5-kinase_C_sf"/>
</dbReference>
<dbReference type="SMART" id="SM00330">
    <property type="entry name" value="PIPKc"/>
    <property type="match status" value="1"/>
</dbReference>
<dbReference type="AlphaFoldDB" id="A0AAV1KH82"/>
<dbReference type="PROSITE" id="PS51455">
    <property type="entry name" value="PIPK"/>
    <property type="match status" value="1"/>
</dbReference>
<comment type="subcellular location">
    <subcellularLocation>
        <location evidence="1">Cytoplasm</location>
    </subcellularLocation>
</comment>
<feature type="domain" description="PIPK" evidence="14">
    <location>
        <begin position="28"/>
        <end position="413"/>
    </location>
</feature>
<keyword evidence="6 12" id="KW-0067">ATP-binding</keyword>
<evidence type="ECO:0000256" key="9">
    <source>
        <dbReference type="ARBA" id="ARBA00036698"/>
    </source>
</evidence>
<dbReference type="GO" id="GO:0005886">
    <property type="term" value="C:plasma membrane"/>
    <property type="evidence" value="ECO:0007669"/>
    <property type="project" value="TreeGrafter"/>
</dbReference>
<evidence type="ECO:0000313" key="15">
    <source>
        <dbReference type="EMBL" id="CAK1581214.1"/>
    </source>
</evidence>
<accession>A0AAV1KH82</accession>
<dbReference type="InterPro" id="IPR002498">
    <property type="entry name" value="PInositol-4-P-4/5-kinase_core"/>
</dbReference>
<keyword evidence="7" id="KW-0443">Lipid metabolism</keyword>
<dbReference type="PANTHER" id="PTHR23086">
    <property type="entry name" value="PHOSPHATIDYLINOSITOL-4-PHOSPHATE 5-KINASE"/>
    <property type="match status" value="1"/>
</dbReference>
<feature type="compositionally biased region" description="Basic and acidic residues" evidence="13">
    <location>
        <begin position="283"/>
        <end position="294"/>
    </location>
</feature>
<dbReference type="EMBL" id="CAVLGL010000024">
    <property type="protein sequence ID" value="CAK1581214.1"/>
    <property type="molecule type" value="Genomic_DNA"/>
</dbReference>
<feature type="compositionally biased region" description="Acidic residues" evidence="13">
    <location>
        <begin position="295"/>
        <end position="306"/>
    </location>
</feature>
<comment type="caution">
    <text evidence="15">The sequence shown here is derived from an EMBL/GenBank/DDBJ whole genome shotgun (WGS) entry which is preliminary data.</text>
</comment>
<proteinExistence type="predicted"/>
<evidence type="ECO:0000256" key="1">
    <source>
        <dbReference type="ARBA" id="ARBA00004496"/>
    </source>
</evidence>
<dbReference type="GO" id="GO:0016309">
    <property type="term" value="F:1-phosphatidylinositol-5-phosphate 4-kinase activity"/>
    <property type="evidence" value="ECO:0007669"/>
    <property type="project" value="UniProtKB-EC"/>
</dbReference>
<dbReference type="GO" id="GO:0046854">
    <property type="term" value="P:phosphatidylinositol phosphate biosynthetic process"/>
    <property type="evidence" value="ECO:0007669"/>
    <property type="project" value="TreeGrafter"/>
</dbReference>
<evidence type="ECO:0000256" key="4">
    <source>
        <dbReference type="ARBA" id="ARBA00022741"/>
    </source>
</evidence>
<keyword evidence="16" id="KW-1185">Reference proteome</keyword>
<evidence type="ECO:0000259" key="14">
    <source>
        <dbReference type="PROSITE" id="PS51455"/>
    </source>
</evidence>
<feature type="region of interest" description="Disordered" evidence="13">
    <location>
        <begin position="283"/>
        <end position="330"/>
    </location>
</feature>
<dbReference type="Pfam" id="PF01504">
    <property type="entry name" value="PIP5K"/>
    <property type="match status" value="1"/>
</dbReference>
<evidence type="ECO:0000256" key="2">
    <source>
        <dbReference type="ARBA" id="ARBA00022490"/>
    </source>
</evidence>
<dbReference type="GO" id="GO:0005737">
    <property type="term" value="C:cytoplasm"/>
    <property type="evidence" value="ECO:0007669"/>
    <property type="project" value="UniProtKB-SubCell"/>
</dbReference>
<keyword evidence="4 12" id="KW-0547">Nucleotide-binding</keyword>
<evidence type="ECO:0000256" key="10">
    <source>
        <dbReference type="ARBA" id="ARBA00036950"/>
    </source>
</evidence>
<evidence type="ECO:0000256" key="5">
    <source>
        <dbReference type="ARBA" id="ARBA00022777"/>
    </source>
</evidence>
<dbReference type="GO" id="GO:0016308">
    <property type="term" value="F:1-phosphatidylinositol-4-phosphate 5-kinase activity"/>
    <property type="evidence" value="ECO:0007669"/>
    <property type="project" value="TreeGrafter"/>
</dbReference>
<name>A0AAV1KH82_9NEOP</name>
<evidence type="ECO:0000256" key="6">
    <source>
        <dbReference type="ARBA" id="ARBA00022840"/>
    </source>
</evidence>
<evidence type="ECO:0000256" key="3">
    <source>
        <dbReference type="ARBA" id="ARBA00022679"/>
    </source>
</evidence>
<comment type="catalytic activity">
    <reaction evidence="8">
        <text>1,2-dihexadecanoyl-sn-glycero-3-phospho-(1D-myo-inositol-5-phosphate) + ATP = 1,2-dihexadecanoyl-sn-glycero-3-phospho-(1D-myo-inositol-4,5-bisphosphate) + ADP + H(+)</text>
        <dbReference type="Rhea" id="RHEA:55992"/>
        <dbReference type="ChEBI" id="CHEBI:15378"/>
        <dbReference type="ChEBI" id="CHEBI:30616"/>
        <dbReference type="ChEBI" id="CHEBI:83423"/>
        <dbReference type="ChEBI" id="CHEBI:84968"/>
        <dbReference type="ChEBI" id="CHEBI:456216"/>
    </reaction>
    <physiologicalReaction direction="left-to-right" evidence="8">
        <dbReference type="Rhea" id="RHEA:55993"/>
    </physiologicalReaction>
</comment>
<dbReference type="InterPro" id="IPR023610">
    <property type="entry name" value="PInositol-4/5-P-5/4-kinase"/>
</dbReference>
<reference evidence="15 16" key="1">
    <citation type="submission" date="2023-11" db="EMBL/GenBank/DDBJ databases">
        <authorList>
            <person name="Hedman E."/>
            <person name="Englund M."/>
            <person name="Stromberg M."/>
            <person name="Nyberg Akerstrom W."/>
            <person name="Nylinder S."/>
            <person name="Jareborg N."/>
            <person name="Kallberg Y."/>
            <person name="Kronander E."/>
        </authorList>
    </citation>
    <scope>NUCLEOTIDE SEQUENCE [LARGE SCALE GENOMIC DNA]</scope>
</reference>
<organism evidence="15 16">
    <name type="scientific">Parnassius mnemosyne</name>
    <name type="common">clouded apollo</name>
    <dbReference type="NCBI Taxonomy" id="213953"/>
    <lineage>
        <taxon>Eukaryota</taxon>
        <taxon>Metazoa</taxon>
        <taxon>Ecdysozoa</taxon>
        <taxon>Arthropoda</taxon>
        <taxon>Hexapoda</taxon>
        <taxon>Insecta</taxon>
        <taxon>Pterygota</taxon>
        <taxon>Neoptera</taxon>
        <taxon>Endopterygota</taxon>
        <taxon>Lepidoptera</taxon>
        <taxon>Glossata</taxon>
        <taxon>Ditrysia</taxon>
        <taxon>Papilionoidea</taxon>
        <taxon>Papilionidae</taxon>
        <taxon>Parnassiinae</taxon>
        <taxon>Parnassini</taxon>
        <taxon>Parnassius</taxon>
        <taxon>Driopa</taxon>
    </lineage>
</organism>
<dbReference type="InterPro" id="IPR027484">
    <property type="entry name" value="PInositol-4-P-5-kinase_N"/>
</dbReference>
<keyword evidence="5 12" id="KW-0418">Kinase</keyword>
<dbReference type="CDD" id="cd17305">
    <property type="entry name" value="PIPKc_PIP5KII"/>
    <property type="match status" value="1"/>
</dbReference>
<comment type="catalytic activity">
    <reaction evidence="10">
        <text>1,2-dihexadecanoyl-sn-glycero-3-phospho-(1D-myo-inositol-5-phosphate) + GTP = 1,2-dihexadecanoyl-sn-glycero-3-phospho-(1D-myo-inositol-4,5-bisphosphate) + GDP + H(+)</text>
        <dbReference type="Rhea" id="RHEA:55964"/>
        <dbReference type="ChEBI" id="CHEBI:15378"/>
        <dbReference type="ChEBI" id="CHEBI:37565"/>
        <dbReference type="ChEBI" id="CHEBI:58189"/>
        <dbReference type="ChEBI" id="CHEBI:83423"/>
        <dbReference type="ChEBI" id="CHEBI:84968"/>
    </reaction>
    <physiologicalReaction direction="left-to-right" evidence="10">
        <dbReference type="Rhea" id="RHEA:55965"/>
    </physiologicalReaction>
</comment>
<evidence type="ECO:0000256" key="13">
    <source>
        <dbReference type="SAM" id="MobiDB-lite"/>
    </source>
</evidence>
<evidence type="ECO:0000256" key="11">
    <source>
        <dbReference type="ARBA" id="ARBA00039039"/>
    </source>
</evidence>